<accession>A0A2M4CBT6</accession>
<reference evidence="2" key="1">
    <citation type="submission" date="2018-01" db="EMBL/GenBank/DDBJ databases">
        <title>An insight into the sialome of Amazonian anophelines.</title>
        <authorList>
            <person name="Ribeiro J.M."/>
            <person name="Scarpassa V."/>
            <person name="Calvo E."/>
        </authorList>
    </citation>
    <scope>NUCLEOTIDE SEQUENCE</scope>
    <source>
        <tissue evidence="2">Salivary glands</tissue>
    </source>
</reference>
<name>A0A2M4CBT6_9DIPT</name>
<organism evidence="2">
    <name type="scientific">Anopheles marajoara</name>
    <dbReference type="NCBI Taxonomy" id="58244"/>
    <lineage>
        <taxon>Eukaryota</taxon>
        <taxon>Metazoa</taxon>
        <taxon>Ecdysozoa</taxon>
        <taxon>Arthropoda</taxon>
        <taxon>Hexapoda</taxon>
        <taxon>Insecta</taxon>
        <taxon>Pterygota</taxon>
        <taxon>Neoptera</taxon>
        <taxon>Endopterygota</taxon>
        <taxon>Diptera</taxon>
        <taxon>Nematocera</taxon>
        <taxon>Culicoidea</taxon>
        <taxon>Culicidae</taxon>
        <taxon>Anophelinae</taxon>
        <taxon>Anopheles</taxon>
    </lineage>
</organism>
<evidence type="ECO:0000256" key="1">
    <source>
        <dbReference type="SAM" id="SignalP"/>
    </source>
</evidence>
<evidence type="ECO:0000313" key="2">
    <source>
        <dbReference type="EMBL" id="MBW62787.1"/>
    </source>
</evidence>
<sequence>MSTDTLLYFLLIFVPSVMKRSRNVPNAQDHASASRLNWECRWTESFSHSTLRNASSSNVITNTADTITSTEFCGPRRFK</sequence>
<protein>
    <submittedName>
        <fullName evidence="2">Putative secreted protein</fullName>
    </submittedName>
</protein>
<dbReference type="AlphaFoldDB" id="A0A2M4CBT6"/>
<feature type="chain" id="PRO_5014656407" evidence="1">
    <location>
        <begin position="20"/>
        <end position="79"/>
    </location>
</feature>
<dbReference type="EMBL" id="GGFJ01013646">
    <property type="protein sequence ID" value="MBW62787.1"/>
    <property type="molecule type" value="Transcribed_RNA"/>
</dbReference>
<keyword evidence="1" id="KW-0732">Signal</keyword>
<feature type="signal peptide" evidence="1">
    <location>
        <begin position="1"/>
        <end position="19"/>
    </location>
</feature>
<proteinExistence type="predicted"/>